<dbReference type="InterPro" id="IPR036186">
    <property type="entry name" value="Serpin_sf"/>
</dbReference>
<evidence type="ECO:0000256" key="3">
    <source>
        <dbReference type="ARBA" id="ARBA00022900"/>
    </source>
</evidence>
<dbReference type="InterPro" id="IPR023795">
    <property type="entry name" value="Serpin_CS"/>
</dbReference>
<dbReference type="GO" id="GO:0004867">
    <property type="term" value="F:serine-type endopeptidase inhibitor activity"/>
    <property type="evidence" value="ECO:0007669"/>
    <property type="project" value="UniProtKB-KW"/>
</dbReference>
<dbReference type="SMART" id="SM00093">
    <property type="entry name" value="SERPIN"/>
    <property type="match status" value="1"/>
</dbReference>
<dbReference type="InterPro" id="IPR042178">
    <property type="entry name" value="Serpin_sf_1"/>
</dbReference>
<dbReference type="CDD" id="cd19955">
    <property type="entry name" value="serpin48-like_insects"/>
    <property type="match status" value="1"/>
</dbReference>
<dbReference type="InterPro" id="IPR000215">
    <property type="entry name" value="Serpin_fam"/>
</dbReference>
<comment type="caution">
    <text evidence="7">The sequence shown here is derived from an EMBL/GenBank/DDBJ whole genome shotgun (WGS) entry which is preliminary data.</text>
</comment>
<keyword evidence="3" id="KW-0722">Serine protease inhibitor</keyword>
<dbReference type="SUPFAM" id="SSF56574">
    <property type="entry name" value="Serpins"/>
    <property type="match status" value="1"/>
</dbReference>
<dbReference type="Pfam" id="PF00079">
    <property type="entry name" value="Serpin"/>
    <property type="match status" value="1"/>
</dbReference>
<evidence type="ECO:0000256" key="1">
    <source>
        <dbReference type="ARBA" id="ARBA00009500"/>
    </source>
</evidence>
<keyword evidence="2" id="KW-0646">Protease inhibitor</keyword>
<keyword evidence="8" id="KW-1185">Reference proteome</keyword>
<dbReference type="PANTHER" id="PTHR11461:SF211">
    <property type="entry name" value="GH10112P-RELATED"/>
    <property type="match status" value="1"/>
</dbReference>
<dbReference type="Gene3D" id="2.30.39.10">
    <property type="entry name" value="Alpha-1-antitrypsin, domain 1"/>
    <property type="match status" value="1"/>
</dbReference>
<accession>A0AA38M677</accession>
<gene>
    <name evidence="7" type="ORF">Zmor_022253</name>
</gene>
<dbReference type="GO" id="GO:0005615">
    <property type="term" value="C:extracellular space"/>
    <property type="evidence" value="ECO:0007669"/>
    <property type="project" value="InterPro"/>
</dbReference>
<evidence type="ECO:0000256" key="5">
    <source>
        <dbReference type="SAM" id="SignalP"/>
    </source>
</evidence>
<dbReference type="AlphaFoldDB" id="A0AA38M677"/>
<evidence type="ECO:0000313" key="7">
    <source>
        <dbReference type="EMBL" id="KAJ3644528.1"/>
    </source>
</evidence>
<feature type="chain" id="PRO_5041306571" description="Serpin domain-containing protein" evidence="5">
    <location>
        <begin position="18"/>
        <end position="390"/>
    </location>
</feature>
<dbReference type="PROSITE" id="PS00284">
    <property type="entry name" value="SERPIN"/>
    <property type="match status" value="1"/>
</dbReference>
<protein>
    <recommendedName>
        <fullName evidence="6">Serpin domain-containing protein</fullName>
    </recommendedName>
</protein>
<dbReference type="InterPro" id="IPR042185">
    <property type="entry name" value="Serpin_sf_2"/>
</dbReference>
<dbReference type="Gene3D" id="3.30.497.10">
    <property type="entry name" value="Antithrombin, subunit I, domain 2"/>
    <property type="match status" value="1"/>
</dbReference>
<feature type="signal peptide" evidence="5">
    <location>
        <begin position="1"/>
        <end position="17"/>
    </location>
</feature>
<comment type="similarity">
    <text evidence="1 4">Belongs to the serpin family.</text>
</comment>
<sequence length="390" mass="44385">MLKFLTIASIFLTPIAANELGKFVETNKDFAAAVYTKATKHKGENFLICPLSAEIVLTLAQNGAKGKTRSEIRKALYLPDSTEEINSIFKKVVTDLKNHEGFTLRSANRIYVKEKYPIKERFVKVATEIYDSSSENVDFGKPKEAAKVINDWVAQETDDKIHELINEKSLREDTVAVLVNALYLQASWRKHFKKTLTRSRDFYKSEENVVQVDTMMKSDYFGYFENKKLDAKYLQMQFKGGRNGSMVVVLPNEKEGLKKLEGKIGEVYRSDFLWEYVDVTLPKFRIETSIDFKKILKKLGVKRAFTRADFSEMAGKKGEVAITDVVQKTYIDVNENGVEAAAATAIMYHPKSLMDFFGEKKSFIADHPFLFYIIIDDIVVFTGRVVSPSG</sequence>
<organism evidence="7 8">
    <name type="scientific">Zophobas morio</name>
    <dbReference type="NCBI Taxonomy" id="2755281"/>
    <lineage>
        <taxon>Eukaryota</taxon>
        <taxon>Metazoa</taxon>
        <taxon>Ecdysozoa</taxon>
        <taxon>Arthropoda</taxon>
        <taxon>Hexapoda</taxon>
        <taxon>Insecta</taxon>
        <taxon>Pterygota</taxon>
        <taxon>Neoptera</taxon>
        <taxon>Endopterygota</taxon>
        <taxon>Coleoptera</taxon>
        <taxon>Polyphaga</taxon>
        <taxon>Cucujiformia</taxon>
        <taxon>Tenebrionidae</taxon>
        <taxon>Zophobas</taxon>
    </lineage>
</organism>
<dbReference type="Proteomes" id="UP001168821">
    <property type="component" value="Unassembled WGS sequence"/>
</dbReference>
<dbReference type="EMBL" id="JALNTZ010000007">
    <property type="protein sequence ID" value="KAJ3644528.1"/>
    <property type="molecule type" value="Genomic_DNA"/>
</dbReference>
<evidence type="ECO:0000259" key="6">
    <source>
        <dbReference type="SMART" id="SM00093"/>
    </source>
</evidence>
<keyword evidence="5" id="KW-0732">Signal</keyword>
<proteinExistence type="inferred from homology"/>
<feature type="domain" description="Serpin" evidence="6">
    <location>
        <begin position="32"/>
        <end position="388"/>
    </location>
</feature>
<name>A0AA38M677_9CUCU</name>
<reference evidence="7" key="1">
    <citation type="journal article" date="2023" name="G3 (Bethesda)">
        <title>Whole genome assemblies of Zophobas morio and Tenebrio molitor.</title>
        <authorList>
            <person name="Kaur S."/>
            <person name="Stinson S.A."/>
            <person name="diCenzo G.C."/>
        </authorList>
    </citation>
    <scope>NUCLEOTIDE SEQUENCE</scope>
    <source>
        <strain evidence="7">QUZm001</strain>
    </source>
</reference>
<dbReference type="InterPro" id="IPR023796">
    <property type="entry name" value="Serpin_dom"/>
</dbReference>
<dbReference type="PANTHER" id="PTHR11461">
    <property type="entry name" value="SERINE PROTEASE INHIBITOR, SERPIN"/>
    <property type="match status" value="1"/>
</dbReference>
<evidence type="ECO:0000313" key="8">
    <source>
        <dbReference type="Proteomes" id="UP001168821"/>
    </source>
</evidence>
<evidence type="ECO:0000256" key="2">
    <source>
        <dbReference type="ARBA" id="ARBA00022690"/>
    </source>
</evidence>
<evidence type="ECO:0000256" key="4">
    <source>
        <dbReference type="RuleBase" id="RU000411"/>
    </source>
</evidence>